<name>A0A1Q9EH25_SYMMI</name>
<dbReference type="InterPro" id="IPR009091">
    <property type="entry name" value="RCC1/BLIP-II"/>
</dbReference>
<dbReference type="Gene3D" id="2.130.10.30">
    <property type="entry name" value="Regulator of chromosome condensation 1/beta-lactamase-inhibitor protein II"/>
    <property type="match status" value="3"/>
</dbReference>
<dbReference type="OrthoDB" id="408734at2759"/>
<evidence type="ECO:0000313" key="2">
    <source>
        <dbReference type="EMBL" id="OLQ06709.1"/>
    </source>
</evidence>
<dbReference type="EMBL" id="LSRX01000154">
    <property type="protein sequence ID" value="OLQ06709.1"/>
    <property type="molecule type" value="Genomic_DNA"/>
</dbReference>
<reference evidence="2 3" key="1">
    <citation type="submission" date="2016-02" db="EMBL/GenBank/DDBJ databases">
        <title>Genome analysis of coral dinoflagellate symbionts highlights evolutionary adaptations to a symbiotic lifestyle.</title>
        <authorList>
            <person name="Aranda M."/>
            <person name="Li Y."/>
            <person name="Liew Y.J."/>
            <person name="Baumgarten S."/>
            <person name="Simakov O."/>
            <person name="Wilson M."/>
            <person name="Piel J."/>
            <person name="Ashoor H."/>
            <person name="Bougouffa S."/>
            <person name="Bajic V.B."/>
            <person name="Ryu T."/>
            <person name="Ravasi T."/>
            <person name="Bayer T."/>
            <person name="Micklem G."/>
            <person name="Kim H."/>
            <person name="Bhak J."/>
            <person name="Lajeunesse T.C."/>
            <person name="Voolstra C.R."/>
        </authorList>
    </citation>
    <scope>NUCLEOTIDE SEQUENCE [LARGE SCALE GENOMIC DNA]</scope>
    <source>
        <strain evidence="2 3">CCMP2467</strain>
    </source>
</reference>
<evidence type="ECO:0000256" key="1">
    <source>
        <dbReference type="SAM" id="Coils"/>
    </source>
</evidence>
<accession>A0A1Q9EH25</accession>
<protein>
    <submittedName>
        <fullName evidence="2">Putative E3 ubiquitin-protein ligase HERC1</fullName>
    </submittedName>
</protein>
<keyword evidence="3" id="KW-1185">Reference proteome</keyword>
<dbReference type="AlphaFoldDB" id="A0A1Q9EH25"/>
<feature type="coiled-coil region" evidence="1">
    <location>
        <begin position="40"/>
        <end position="81"/>
    </location>
</feature>
<keyword evidence="1" id="KW-0175">Coiled coil</keyword>
<evidence type="ECO:0000313" key="3">
    <source>
        <dbReference type="Proteomes" id="UP000186817"/>
    </source>
</evidence>
<gene>
    <name evidence="2" type="primary">HERC1</name>
    <name evidence="2" type="ORF">AK812_SmicGene9956</name>
</gene>
<proteinExistence type="predicted"/>
<organism evidence="2 3">
    <name type="scientific">Symbiodinium microadriaticum</name>
    <name type="common">Dinoflagellate</name>
    <name type="synonym">Zooxanthella microadriatica</name>
    <dbReference type="NCBI Taxonomy" id="2951"/>
    <lineage>
        <taxon>Eukaryota</taxon>
        <taxon>Sar</taxon>
        <taxon>Alveolata</taxon>
        <taxon>Dinophyceae</taxon>
        <taxon>Suessiales</taxon>
        <taxon>Symbiodiniaceae</taxon>
        <taxon>Symbiodinium</taxon>
    </lineage>
</organism>
<dbReference type="InterPro" id="IPR051553">
    <property type="entry name" value="Ran_GTPase-activating"/>
</dbReference>
<dbReference type="Proteomes" id="UP000186817">
    <property type="component" value="Unassembled WGS sequence"/>
</dbReference>
<dbReference type="SUPFAM" id="SSF50985">
    <property type="entry name" value="RCC1/BLIP-II"/>
    <property type="match status" value="2"/>
</dbReference>
<comment type="caution">
    <text evidence="2">The sequence shown here is derived from an EMBL/GenBank/DDBJ whole genome shotgun (WGS) entry which is preliminary data.</text>
</comment>
<dbReference type="PANTHER" id="PTHR45982">
    <property type="entry name" value="REGULATOR OF CHROMOSOME CONDENSATION"/>
    <property type="match status" value="1"/>
</dbReference>
<dbReference type="PANTHER" id="PTHR45982:SF1">
    <property type="entry name" value="REGULATOR OF CHROMOSOME CONDENSATION"/>
    <property type="match status" value="1"/>
</dbReference>
<sequence length="952" mass="101303">MGPEYGAAAAAAAHAAAAAAAAISALGAPLDPSGAQRLECDALRVQVREQDSELRAAKQREEELRRELEELRAERRGLLHSASWDNTGHFSFQKLAGRGMLRTPGSFLELQRHPDTAGRSNSAFDMPNCCADLRMVTDPEPETLTASLGSLRFELYRGPSEHNSPKDGAAHLRLVPIFSTTSPPATPTATRVPWPTSNTRCDYEIYEAIKDGEAAIHCAREPMTKKTMQVAMSNIQRGLSLKVGAGGSHAKAINDAHKRAPGPGAVRKQDWVKIASKWPKHRSTILHTDSARSYRTKIRGVVHDAVVHQKKKVLRGGKKFGSPPPSFAWQNNGCKITVKAGTQEIGRAWRFLKERVKINQNTKTGSHQLTAKIRAAQYEYWQRGKDMWASTGTLLTCYMDNITHKGFASSASARKEGQRTAGANLLTFGLQRSPEGCRGKGAGPGAKLPLELGNVLGHYWPAEDRLAGLYLPWQLADLGANGEDATSISFEGRALLSLSTVEHVGHDNEGVAHVMRAQRALGVGKGRLLTSAGRILDGETTLNMARLQNLPLTLHVRKVDIQATSLAFAAILGDGSVVSWGNADFGGDSSAVRDQLKNVQQIQATRLAFAAIVGDGSVVSWGRAESGGDSNAVRDQLKNVQQIQATDEAFAAILGDGSVVTWGGAVGGDSSAVRDQLKNVQQIQASDGAFAAILADGSVVTWGRAEYGGDSNAVQDQLKNVEQIQATLHAFAAILRDGSVVSWGYSGFGGDSSAVQDQLKNVQQIQANRSAFAAILEDGSVVTWGDAEPGGDSSAVQDQLKNVKQIQATRNSFAAILGNGSVVTWGRVEDGGDSSAVQDQLKNVQQIQATRLAFAAIVGDGSVVSWGSADFGGDSSAVRDQLKNVQHIQATRLAFAAIVGDGSVVTWGSSALRDQLKNVQQIQATGTAFAAILGDGSIVTWGDATTVLCKIS</sequence>